<evidence type="ECO:0000256" key="5">
    <source>
        <dbReference type="ARBA" id="ARBA00023136"/>
    </source>
</evidence>
<feature type="transmembrane region" description="Helical" evidence="6">
    <location>
        <begin position="60"/>
        <end position="78"/>
    </location>
</feature>
<feature type="transmembrane region" description="Helical" evidence="6">
    <location>
        <begin position="335"/>
        <end position="355"/>
    </location>
</feature>
<keyword evidence="8" id="KW-1185">Reference proteome</keyword>
<feature type="transmembrane region" description="Helical" evidence="6">
    <location>
        <begin position="304"/>
        <end position="323"/>
    </location>
</feature>
<feature type="transmembrane region" description="Helical" evidence="6">
    <location>
        <begin position="173"/>
        <end position="197"/>
    </location>
</feature>
<keyword evidence="2" id="KW-0813">Transport</keyword>
<evidence type="ECO:0000256" key="2">
    <source>
        <dbReference type="ARBA" id="ARBA00022448"/>
    </source>
</evidence>
<name>A0A1Z4VUQ0_9GAMM</name>
<feature type="transmembrane region" description="Helical" evidence="6">
    <location>
        <begin position="12"/>
        <end position="29"/>
    </location>
</feature>
<feature type="transmembrane region" description="Helical" evidence="6">
    <location>
        <begin position="217"/>
        <end position="240"/>
    </location>
</feature>
<feature type="transmembrane region" description="Helical" evidence="6">
    <location>
        <begin position="137"/>
        <end position="161"/>
    </location>
</feature>
<feature type="transmembrane region" description="Helical" evidence="6">
    <location>
        <begin position="458"/>
        <end position="482"/>
    </location>
</feature>
<dbReference type="KEGG" id="ttc:FOKN1_2994"/>
<evidence type="ECO:0000256" key="1">
    <source>
        <dbReference type="ARBA" id="ARBA00004141"/>
    </source>
</evidence>
<reference evidence="7 8" key="1">
    <citation type="submission" date="2017-05" db="EMBL/GenBank/DDBJ databases">
        <title>Thiocyanate degradation by Thiohalobacter thiocyanaticus FOKN1.</title>
        <authorList>
            <person name="Oshiki M."/>
            <person name="Fukushima T."/>
            <person name="Kawano S."/>
            <person name="Nakagawa J."/>
        </authorList>
    </citation>
    <scope>NUCLEOTIDE SEQUENCE [LARGE SCALE GENOMIC DNA]</scope>
    <source>
        <strain evidence="7 8">FOKN1</strain>
    </source>
</reference>
<dbReference type="EMBL" id="AP018052">
    <property type="protein sequence ID" value="BAZ95351.1"/>
    <property type="molecule type" value="Genomic_DNA"/>
</dbReference>
<dbReference type="PROSITE" id="PS01271">
    <property type="entry name" value="NA_SULFATE"/>
    <property type="match status" value="1"/>
</dbReference>
<evidence type="ECO:0000256" key="3">
    <source>
        <dbReference type="ARBA" id="ARBA00022692"/>
    </source>
</evidence>
<dbReference type="GO" id="GO:0015141">
    <property type="term" value="F:succinate transmembrane transporter activity"/>
    <property type="evidence" value="ECO:0007669"/>
    <property type="project" value="UniProtKB-ARBA"/>
</dbReference>
<accession>A0A1Z4VUQ0</accession>
<dbReference type="PANTHER" id="PTHR10283:SF82">
    <property type="entry name" value="SOLUTE CARRIER FAMILY 13 MEMBER 2"/>
    <property type="match status" value="1"/>
</dbReference>
<evidence type="ECO:0000313" key="8">
    <source>
        <dbReference type="Proteomes" id="UP000218765"/>
    </source>
</evidence>
<protein>
    <submittedName>
        <fullName evidence="7">Anion transporter</fullName>
    </submittedName>
</protein>
<dbReference type="GO" id="GO:0005886">
    <property type="term" value="C:plasma membrane"/>
    <property type="evidence" value="ECO:0007669"/>
    <property type="project" value="TreeGrafter"/>
</dbReference>
<dbReference type="PANTHER" id="PTHR10283">
    <property type="entry name" value="SOLUTE CARRIER FAMILY 13 MEMBER"/>
    <property type="match status" value="1"/>
</dbReference>
<keyword evidence="3 6" id="KW-0812">Transmembrane</keyword>
<dbReference type="OrthoDB" id="9766267at2"/>
<dbReference type="InterPro" id="IPR031312">
    <property type="entry name" value="Na/sul_symport_CS"/>
</dbReference>
<keyword evidence="4 6" id="KW-1133">Transmembrane helix</keyword>
<dbReference type="Proteomes" id="UP000218765">
    <property type="component" value="Chromosome"/>
</dbReference>
<dbReference type="NCBIfam" id="TIGR00785">
    <property type="entry name" value="dass"/>
    <property type="match status" value="1"/>
</dbReference>
<gene>
    <name evidence="7" type="ORF">FOKN1_2994</name>
</gene>
<feature type="transmembrane region" description="Helical" evidence="6">
    <location>
        <begin position="418"/>
        <end position="438"/>
    </location>
</feature>
<dbReference type="AlphaFoldDB" id="A0A1Z4VUQ0"/>
<dbReference type="Pfam" id="PF00939">
    <property type="entry name" value="Na_sulph_symp"/>
    <property type="match status" value="1"/>
</dbReference>
<proteinExistence type="predicted"/>
<evidence type="ECO:0000313" key="7">
    <source>
        <dbReference type="EMBL" id="BAZ95351.1"/>
    </source>
</evidence>
<dbReference type="InterPro" id="IPR001898">
    <property type="entry name" value="SLC13A/DASS"/>
</dbReference>
<feature type="transmembrane region" description="Helical" evidence="6">
    <location>
        <begin position="84"/>
        <end position="102"/>
    </location>
</feature>
<dbReference type="RefSeq" id="WP_096367346.1">
    <property type="nucleotide sequence ID" value="NZ_AP018052.1"/>
</dbReference>
<organism evidence="7 8">
    <name type="scientific">Thiohalobacter thiocyanaticus</name>
    <dbReference type="NCBI Taxonomy" id="585455"/>
    <lineage>
        <taxon>Bacteria</taxon>
        <taxon>Pseudomonadati</taxon>
        <taxon>Pseudomonadota</taxon>
        <taxon>Gammaproteobacteria</taxon>
        <taxon>Thiohalobacterales</taxon>
        <taxon>Thiohalobacteraceae</taxon>
        <taxon>Thiohalobacter</taxon>
    </lineage>
</organism>
<comment type="subcellular location">
    <subcellularLocation>
        <location evidence="1">Membrane</location>
        <topology evidence="1">Multi-pass membrane protein</topology>
    </subcellularLocation>
</comment>
<evidence type="ECO:0000256" key="6">
    <source>
        <dbReference type="SAM" id="Phobius"/>
    </source>
</evidence>
<feature type="transmembrane region" description="Helical" evidence="6">
    <location>
        <begin position="275"/>
        <end position="292"/>
    </location>
</feature>
<evidence type="ECO:0000256" key="4">
    <source>
        <dbReference type="ARBA" id="ARBA00022989"/>
    </source>
</evidence>
<sequence>MTPSPQPWRQRLGLFLGPGLFLFMALMETPAGISAVAWQVAALTALMAVWWVTEAVPIPVTALLPVALLPLLGMMDIADAAAPYANPLIFLFLGGFMIAAALQRWNLHRRIALHILGLTGHGLDRLVAGFMTATAALSMWVSNTATAALMLPIGVSVLVLLEEQEVAPEHGRNFARALLLGIAFGANIGGMATLIGTPPNALLAGYLAEQYGVQVGFVQWMAVGLPAALILLLACWWVLCRRVFPLPSRRIEGIEDLIARQQAALGGMTVPERRVALVFAAVALAWLGRPLLETALPGAGLSDPGIAVLGALLLFLIPAGGGFRGGLLQWEATAQLPWGVLVLVGGGLSLGTAISSSGLSGAVVVGLGDLGGWPVWAVIGLVALVAMLLSHVTSNTATAATLLPLAAALALSLGQSPLLLTVPVALAASCAFMLPVATPPNAIVFGSGRLEVPDMVRAGWQLSLLALAVVTLVVLTLVEAVLS</sequence>
<feature type="transmembrane region" description="Helical" evidence="6">
    <location>
        <begin position="375"/>
        <end position="406"/>
    </location>
</feature>
<keyword evidence="5 6" id="KW-0472">Membrane</keyword>